<reference evidence="4" key="1">
    <citation type="journal article" date="2019" name="Int. J. Syst. Evol. Microbiol.">
        <title>The Global Catalogue of Microorganisms (GCM) 10K type strain sequencing project: providing services to taxonomists for standard genome sequencing and annotation.</title>
        <authorList>
            <consortium name="The Broad Institute Genomics Platform"/>
            <consortium name="The Broad Institute Genome Sequencing Center for Infectious Disease"/>
            <person name="Wu L."/>
            <person name="Ma J."/>
        </authorList>
    </citation>
    <scope>NUCLEOTIDE SEQUENCE [LARGE SCALE GENOMIC DNA]</scope>
    <source>
        <strain evidence="4">CCM 7756</strain>
    </source>
</reference>
<keyword evidence="4" id="KW-1185">Reference proteome</keyword>
<comment type="caution">
    <text evidence="3">The sequence shown here is derived from an EMBL/GenBank/DDBJ whole genome shotgun (WGS) entry which is preliminary data.</text>
</comment>
<evidence type="ECO:0000256" key="2">
    <source>
        <dbReference type="SAM" id="SignalP"/>
    </source>
</evidence>
<gene>
    <name evidence="3" type="ORF">ACFOEO_01840</name>
</gene>
<sequence>MKIIGKAVGLIFLVFLLSSCQSSESEESEDVSPEDEADQSQVQPADESIETGEGNDESKTEQTINDEMGESGEEQSNNEDQEESSSEENIETAGSYSDFDESPNYFVESHTYDSGHEFLTAFLIDRNEGSGIQFDERLHTSLIESDPSEQNIFESFSDLSTKWPTLEIYFDAEENELSTTTAQTTLFYDSLIGISDLYGIEEIQFFNAESEQDITVAQRLVDAPIIVKDERGETRGYYTIYDAHLEQTLFLPGGVLDESIVDVNDELLSFPETIEAMGTVENEATFYGSAIVEGLEVVDASYENGVASVEYVMDETHVTEADRIVFERAIQLAALDFHASELYLVNDTLKENVKYPLIEQ</sequence>
<dbReference type="Proteomes" id="UP001595637">
    <property type="component" value="Unassembled WGS sequence"/>
</dbReference>
<evidence type="ECO:0000313" key="4">
    <source>
        <dbReference type="Proteomes" id="UP001595637"/>
    </source>
</evidence>
<feature type="region of interest" description="Disordered" evidence="1">
    <location>
        <begin position="22"/>
        <end position="103"/>
    </location>
</feature>
<keyword evidence="2" id="KW-0732">Signal</keyword>
<evidence type="ECO:0000313" key="3">
    <source>
        <dbReference type="EMBL" id="MFC3387338.1"/>
    </source>
</evidence>
<feature type="compositionally biased region" description="Acidic residues" evidence="1">
    <location>
        <begin position="67"/>
        <end position="90"/>
    </location>
</feature>
<dbReference type="PROSITE" id="PS51257">
    <property type="entry name" value="PROKAR_LIPOPROTEIN"/>
    <property type="match status" value="1"/>
</dbReference>
<evidence type="ECO:0000256" key="1">
    <source>
        <dbReference type="SAM" id="MobiDB-lite"/>
    </source>
</evidence>
<feature type="compositionally biased region" description="Acidic residues" evidence="1">
    <location>
        <begin position="24"/>
        <end position="38"/>
    </location>
</feature>
<protein>
    <submittedName>
        <fullName evidence="3">Uncharacterized protein</fullName>
    </submittedName>
</protein>
<dbReference type="RefSeq" id="WP_380651077.1">
    <property type="nucleotide sequence ID" value="NZ_JBHRVQ010000001.1"/>
</dbReference>
<accession>A0ABV7N3A0</accession>
<organism evidence="3 4">
    <name type="scientific">Salinicoccus sesuvii</name>
    <dbReference type="NCBI Taxonomy" id="868281"/>
    <lineage>
        <taxon>Bacteria</taxon>
        <taxon>Bacillati</taxon>
        <taxon>Bacillota</taxon>
        <taxon>Bacilli</taxon>
        <taxon>Bacillales</taxon>
        <taxon>Staphylococcaceae</taxon>
        <taxon>Salinicoccus</taxon>
    </lineage>
</organism>
<dbReference type="EMBL" id="JBHRVQ010000001">
    <property type="protein sequence ID" value="MFC3387338.1"/>
    <property type="molecule type" value="Genomic_DNA"/>
</dbReference>
<feature type="signal peptide" evidence="2">
    <location>
        <begin position="1"/>
        <end position="25"/>
    </location>
</feature>
<name>A0ABV7N3A0_9STAP</name>
<proteinExistence type="predicted"/>
<feature type="chain" id="PRO_5046398414" evidence="2">
    <location>
        <begin position="26"/>
        <end position="360"/>
    </location>
</feature>